<evidence type="ECO:0000313" key="3">
    <source>
        <dbReference type="Proteomes" id="UP000094068"/>
    </source>
</evidence>
<keyword evidence="1" id="KW-0812">Transmembrane</keyword>
<reference evidence="3" key="1">
    <citation type="submission" date="2016-09" db="EMBL/GenBank/DDBJ databases">
        <authorList>
            <person name="Gulvik C.A."/>
        </authorList>
    </citation>
    <scope>NUCLEOTIDE SEQUENCE [LARGE SCALE GENOMIC DNA]</scope>
    <source>
        <strain evidence="3">DSM 23328</strain>
    </source>
</reference>
<dbReference type="EMBL" id="MIJZ01000004">
    <property type="protein sequence ID" value="OEG12774.1"/>
    <property type="molecule type" value="Genomic_DNA"/>
</dbReference>
<accession>A0A1E5GJ82</accession>
<organism evidence="2 3">
    <name type="scientific">Enterococcus ureasiticus</name>
    <dbReference type="NCBI Taxonomy" id="903984"/>
    <lineage>
        <taxon>Bacteria</taxon>
        <taxon>Bacillati</taxon>
        <taxon>Bacillota</taxon>
        <taxon>Bacilli</taxon>
        <taxon>Lactobacillales</taxon>
        <taxon>Enterococcaceae</taxon>
        <taxon>Enterococcus</taxon>
    </lineage>
</organism>
<proteinExistence type="predicted"/>
<evidence type="ECO:0000313" key="2">
    <source>
        <dbReference type="EMBL" id="OEG12774.1"/>
    </source>
</evidence>
<dbReference type="OrthoDB" id="2193005at2"/>
<dbReference type="STRING" id="903984.BCR21_16470"/>
<feature type="transmembrane region" description="Helical" evidence="1">
    <location>
        <begin position="73"/>
        <end position="92"/>
    </location>
</feature>
<keyword evidence="1" id="KW-1133">Transmembrane helix</keyword>
<gene>
    <name evidence="2" type="ORF">BCR21_16470</name>
</gene>
<dbReference type="AlphaFoldDB" id="A0A1E5GJ82"/>
<dbReference type="Proteomes" id="UP000094068">
    <property type="component" value="Unassembled WGS sequence"/>
</dbReference>
<sequence length="105" mass="11646">MKKGIIVLFFLTCFVSLFFGEMTEASARKGETEVGIIFSEKQKDSIQPPNKITPNTSKPIGKLPSTGELITSVIWMLLGTSVLIFFVGMISLKAIMSNNLWERVC</sequence>
<protein>
    <recommendedName>
        <fullName evidence="4">Gram-positive cocci surface proteins LPxTG domain-containing protein</fullName>
    </recommendedName>
</protein>
<dbReference type="RefSeq" id="WP_069645586.1">
    <property type="nucleotide sequence ID" value="NZ_JAFLWC010000013.1"/>
</dbReference>
<keyword evidence="3" id="KW-1185">Reference proteome</keyword>
<keyword evidence="1" id="KW-0472">Membrane</keyword>
<evidence type="ECO:0000256" key="1">
    <source>
        <dbReference type="SAM" id="Phobius"/>
    </source>
</evidence>
<name>A0A1E5GJ82_9ENTE</name>
<comment type="caution">
    <text evidence="2">The sequence shown here is derived from an EMBL/GenBank/DDBJ whole genome shotgun (WGS) entry which is preliminary data.</text>
</comment>
<evidence type="ECO:0008006" key="4">
    <source>
        <dbReference type="Google" id="ProtNLM"/>
    </source>
</evidence>